<dbReference type="RefSeq" id="WP_131180123.1">
    <property type="nucleotide sequence ID" value="NZ_QJUI01000009.1"/>
</dbReference>
<keyword evidence="5" id="KW-0732">Signal</keyword>
<feature type="transmembrane region" description="Helical" evidence="4">
    <location>
        <begin position="376"/>
        <end position="394"/>
    </location>
</feature>
<dbReference type="PROSITE" id="PS50109">
    <property type="entry name" value="HIS_KIN"/>
    <property type="match status" value="1"/>
</dbReference>
<gene>
    <name evidence="7" type="ORF">DNK06_11240</name>
</gene>
<keyword evidence="8" id="KW-1185">Reference proteome</keyword>
<dbReference type="InterPro" id="IPR003594">
    <property type="entry name" value="HATPase_dom"/>
</dbReference>
<proteinExistence type="predicted"/>
<organism evidence="7 8">
    <name type="scientific">Phytopseudomonas daroniae</name>
    <dbReference type="NCBI Taxonomy" id="2487519"/>
    <lineage>
        <taxon>Bacteria</taxon>
        <taxon>Pseudomonadati</taxon>
        <taxon>Pseudomonadota</taxon>
        <taxon>Gammaproteobacteria</taxon>
        <taxon>Pseudomonadales</taxon>
        <taxon>Pseudomonadaceae</taxon>
        <taxon>Phytopseudomonas</taxon>
    </lineage>
</organism>
<protein>
    <submittedName>
        <fullName evidence="7">Histidine kinase</fullName>
    </submittedName>
</protein>
<evidence type="ECO:0000259" key="6">
    <source>
        <dbReference type="PROSITE" id="PS50109"/>
    </source>
</evidence>
<evidence type="ECO:0000256" key="1">
    <source>
        <dbReference type="ARBA" id="ARBA00022679"/>
    </source>
</evidence>
<keyword evidence="4" id="KW-1133">Transmembrane helix</keyword>
<evidence type="ECO:0000256" key="5">
    <source>
        <dbReference type="SAM" id="SignalP"/>
    </source>
</evidence>
<feature type="chain" id="PRO_5020810459" evidence="5">
    <location>
        <begin position="21"/>
        <end position="640"/>
    </location>
</feature>
<evidence type="ECO:0000313" key="7">
    <source>
        <dbReference type="EMBL" id="TBU79662.1"/>
    </source>
</evidence>
<dbReference type="InterPro" id="IPR036890">
    <property type="entry name" value="HATPase_C_sf"/>
</dbReference>
<sequence length="640" mass="70918">MKGVLLLVLALLLLADSLQASGRADPLQLVQALRLIENVAEPGFAEPGERLPGLPSGAWQAVALPDVNMSRSTLPGDDAGVQTTWYRLQLPASVLRSAVHPSLYLPRWQTVGQVAIYLDGELLWRSTGDPVWNGFNQPVLLEPGSGGGGPRELVIRMDSLQGLGGGISTLWLGEEDQLIWRYWTRSALQSVVPPAIGVAFLALGLFTLAIWVRRRHEVAYLLFFFCSLFYLLRSLHYIGPLDTRLISSSWFGWFTVNSIIWLAITGLVFNFRLSGYRYRWLETGMLVSTLSCAVLTLPWLQSSSYLASIGVVAHLAMLVFFILTIPLLMGVVWRDGVWTARAMALLYLLAIPLAAHDLALQNYWLSLEQPYLLPYWEISFCLLFASVLLQRYLYSIDGLERSQEVLALRLAERESELRQTYQQLREAERLETLADERRRLMRDMHDGLGSTLVGALRMASAGQGTSNDIEHLLRDCIDELKLTIDSLDPVEADLTLLLATLRHRLQPRLEAAGLAMHWQVQALPRLPWLSPGNSLHVLRILQELVTNIIKHSVARRITVSTREDSSGVRILVEDDGKGFEPGGGGPAGGRGLANIRSRAQALGAKVEWVAQPAAGTRFSLWLPLNQTVTGNASAESPGTT</sequence>
<feature type="transmembrane region" description="Helical" evidence="4">
    <location>
        <begin position="250"/>
        <end position="271"/>
    </location>
</feature>
<keyword evidence="2 7" id="KW-0418">Kinase</keyword>
<evidence type="ECO:0000256" key="4">
    <source>
        <dbReference type="SAM" id="Phobius"/>
    </source>
</evidence>
<keyword evidence="3" id="KW-0902">Two-component regulatory system</keyword>
<dbReference type="PANTHER" id="PTHR24421">
    <property type="entry name" value="NITRATE/NITRITE SENSOR PROTEIN NARX-RELATED"/>
    <property type="match status" value="1"/>
</dbReference>
<dbReference type="AlphaFoldDB" id="A0A4Q9QKX2"/>
<reference evidence="7 8" key="1">
    <citation type="submission" date="2018-06" db="EMBL/GenBank/DDBJ databases">
        <title>Three novel Pseudomonas species isolated from symptomatic oak.</title>
        <authorList>
            <person name="Bueno-Gonzalez V."/>
            <person name="Brady C."/>
        </authorList>
    </citation>
    <scope>NUCLEOTIDE SEQUENCE [LARGE SCALE GENOMIC DNA]</scope>
    <source>
        <strain evidence="7 8">P9A</strain>
    </source>
</reference>
<evidence type="ECO:0000256" key="2">
    <source>
        <dbReference type="ARBA" id="ARBA00022777"/>
    </source>
</evidence>
<comment type="caution">
    <text evidence="7">The sequence shown here is derived from an EMBL/GenBank/DDBJ whole genome shotgun (WGS) entry which is preliminary data.</text>
</comment>
<dbReference type="Gene3D" id="1.20.5.1930">
    <property type="match status" value="1"/>
</dbReference>
<name>A0A4Q9QKX2_9GAMM</name>
<evidence type="ECO:0000256" key="3">
    <source>
        <dbReference type="ARBA" id="ARBA00023012"/>
    </source>
</evidence>
<keyword evidence="4" id="KW-0472">Membrane</keyword>
<feature type="transmembrane region" description="Helical" evidence="4">
    <location>
        <begin position="283"/>
        <end position="300"/>
    </location>
</feature>
<feature type="transmembrane region" description="Helical" evidence="4">
    <location>
        <begin position="218"/>
        <end position="238"/>
    </location>
</feature>
<keyword evidence="1" id="KW-0808">Transferase</keyword>
<dbReference type="InterPro" id="IPR050482">
    <property type="entry name" value="Sensor_HK_TwoCompSys"/>
</dbReference>
<dbReference type="GO" id="GO:0000160">
    <property type="term" value="P:phosphorelay signal transduction system"/>
    <property type="evidence" value="ECO:0007669"/>
    <property type="project" value="UniProtKB-KW"/>
</dbReference>
<dbReference type="Proteomes" id="UP000292302">
    <property type="component" value="Unassembled WGS sequence"/>
</dbReference>
<dbReference type="Gene3D" id="3.30.565.10">
    <property type="entry name" value="Histidine kinase-like ATPase, C-terminal domain"/>
    <property type="match status" value="1"/>
</dbReference>
<dbReference type="SUPFAM" id="SSF55874">
    <property type="entry name" value="ATPase domain of HSP90 chaperone/DNA topoisomerase II/histidine kinase"/>
    <property type="match status" value="1"/>
</dbReference>
<dbReference type="SMART" id="SM00387">
    <property type="entry name" value="HATPase_c"/>
    <property type="match status" value="1"/>
</dbReference>
<evidence type="ECO:0000313" key="8">
    <source>
        <dbReference type="Proteomes" id="UP000292302"/>
    </source>
</evidence>
<feature type="transmembrane region" description="Helical" evidence="4">
    <location>
        <begin position="191"/>
        <end position="211"/>
    </location>
</feature>
<dbReference type="CDD" id="cd16917">
    <property type="entry name" value="HATPase_UhpB-NarQ-NarX-like"/>
    <property type="match status" value="1"/>
</dbReference>
<feature type="transmembrane region" description="Helical" evidence="4">
    <location>
        <begin position="345"/>
        <end position="364"/>
    </location>
</feature>
<dbReference type="OrthoDB" id="9797605at2"/>
<feature type="transmembrane region" description="Helical" evidence="4">
    <location>
        <begin position="306"/>
        <end position="333"/>
    </location>
</feature>
<keyword evidence="4" id="KW-0812">Transmembrane</keyword>
<feature type="signal peptide" evidence="5">
    <location>
        <begin position="1"/>
        <end position="20"/>
    </location>
</feature>
<dbReference type="EMBL" id="QJUI01000009">
    <property type="protein sequence ID" value="TBU79662.1"/>
    <property type="molecule type" value="Genomic_DNA"/>
</dbReference>
<accession>A0A4Q9QKX2</accession>
<dbReference type="GO" id="GO:0016301">
    <property type="term" value="F:kinase activity"/>
    <property type="evidence" value="ECO:0007669"/>
    <property type="project" value="UniProtKB-KW"/>
</dbReference>
<dbReference type="Pfam" id="PF02518">
    <property type="entry name" value="HATPase_c"/>
    <property type="match status" value="1"/>
</dbReference>
<dbReference type="PANTHER" id="PTHR24421:SF58">
    <property type="entry name" value="SIGNAL TRANSDUCTION HISTIDINE-PROTEIN KINASE_PHOSPHATASE UHPB"/>
    <property type="match status" value="1"/>
</dbReference>
<feature type="domain" description="Histidine kinase" evidence="6">
    <location>
        <begin position="439"/>
        <end position="626"/>
    </location>
</feature>
<dbReference type="InterPro" id="IPR005467">
    <property type="entry name" value="His_kinase_dom"/>
</dbReference>